<evidence type="ECO:0000313" key="5">
    <source>
        <dbReference type="Proteomes" id="UP000233469"/>
    </source>
</evidence>
<dbReference type="EMBL" id="LLXL01005625">
    <property type="protein sequence ID" value="PKK56437.1"/>
    <property type="molecule type" value="Genomic_DNA"/>
</dbReference>
<dbReference type="Gene3D" id="4.10.60.10">
    <property type="entry name" value="Zinc finger, CCHC-type"/>
    <property type="match status" value="1"/>
</dbReference>
<accession>A0A2N1M464</accession>
<feature type="region of interest" description="Disordered" evidence="2">
    <location>
        <begin position="27"/>
        <end position="71"/>
    </location>
</feature>
<reference evidence="4 5" key="2">
    <citation type="submission" date="2017-10" db="EMBL/GenBank/DDBJ databases">
        <title>Extensive intraspecific genome diversity in a model arbuscular mycorrhizal fungus.</title>
        <authorList>
            <person name="Chen E.C.H."/>
            <person name="Morin E."/>
            <person name="Baudet D."/>
            <person name="Noel J."/>
            <person name="Ndikumana S."/>
            <person name="Charron P."/>
            <person name="St-Onge C."/>
            <person name="Giorgi J."/>
            <person name="Grigoriev I.V."/>
            <person name="Roux C."/>
            <person name="Martin F.M."/>
            <person name="Corradi N."/>
        </authorList>
    </citation>
    <scope>NUCLEOTIDE SEQUENCE [LARGE SCALE GENOMIC DNA]</scope>
    <source>
        <strain evidence="4 5">C2</strain>
    </source>
</reference>
<name>A0A2N1M464_9GLOM</name>
<organism evidence="4 5">
    <name type="scientific">Rhizophagus irregularis</name>
    <dbReference type="NCBI Taxonomy" id="588596"/>
    <lineage>
        <taxon>Eukaryota</taxon>
        <taxon>Fungi</taxon>
        <taxon>Fungi incertae sedis</taxon>
        <taxon>Mucoromycota</taxon>
        <taxon>Glomeromycotina</taxon>
        <taxon>Glomeromycetes</taxon>
        <taxon>Glomerales</taxon>
        <taxon>Glomeraceae</taxon>
        <taxon>Rhizophagus</taxon>
    </lineage>
</organism>
<dbReference type="VEuPathDB" id="FungiDB:RhiirA1_442358"/>
<dbReference type="SMART" id="SM00343">
    <property type="entry name" value="ZnF_C2HC"/>
    <property type="match status" value="1"/>
</dbReference>
<keyword evidence="1" id="KW-0479">Metal-binding</keyword>
<dbReference type="GO" id="GO:0008270">
    <property type="term" value="F:zinc ion binding"/>
    <property type="evidence" value="ECO:0007669"/>
    <property type="project" value="UniProtKB-KW"/>
</dbReference>
<evidence type="ECO:0000313" key="4">
    <source>
        <dbReference type="EMBL" id="PKK56437.1"/>
    </source>
</evidence>
<dbReference type="PROSITE" id="PS50158">
    <property type="entry name" value="ZF_CCHC"/>
    <property type="match status" value="1"/>
</dbReference>
<dbReference type="GO" id="GO:0003676">
    <property type="term" value="F:nucleic acid binding"/>
    <property type="evidence" value="ECO:0007669"/>
    <property type="project" value="InterPro"/>
</dbReference>
<keyword evidence="1" id="KW-0862">Zinc</keyword>
<evidence type="ECO:0000256" key="2">
    <source>
        <dbReference type="SAM" id="MobiDB-lite"/>
    </source>
</evidence>
<feature type="domain" description="CCHC-type" evidence="3">
    <location>
        <begin position="120"/>
        <end position="135"/>
    </location>
</feature>
<proteinExistence type="predicted"/>
<dbReference type="VEuPathDB" id="FungiDB:RhiirFUN_000950"/>
<evidence type="ECO:0000256" key="1">
    <source>
        <dbReference type="PROSITE-ProRule" id="PRU00047"/>
    </source>
</evidence>
<dbReference type="SUPFAM" id="SSF57756">
    <property type="entry name" value="Retrovirus zinc finger-like domains"/>
    <property type="match status" value="1"/>
</dbReference>
<keyword evidence="1" id="KW-0863">Zinc-finger</keyword>
<dbReference type="VEuPathDB" id="FungiDB:FUN_008649"/>
<gene>
    <name evidence="4" type="ORF">RhiirC2_721862</name>
</gene>
<dbReference type="InterPro" id="IPR036875">
    <property type="entry name" value="Znf_CCHC_sf"/>
</dbReference>
<evidence type="ECO:0000259" key="3">
    <source>
        <dbReference type="PROSITE" id="PS50158"/>
    </source>
</evidence>
<feature type="compositionally biased region" description="Polar residues" evidence="2">
    <location>
        <begin position="27"/>
        <end position="37"/>
    </location>
</feature>
<protein>
    <recommendedName>
        <fullName evidence="3">CCHC-type domain-containing protein</fullName>
    </recommendedName>
</protein>
<dbReference type="Proteomes" id="UP000233469">
    <property type="component" value="Unassembled WGS sequence"/>
</dbReference>
<sequence>MQKAIQNALVQQKTEYQSLFEKQKNEFQAQMAQQSKKTPPPVPSKNMEQIQDFYESHNPFDGPPVPHKPDKYRSERIDRLETIVGKVADTVGTVADSVGQLSDRMGRMSLNEQSRKPFYCSNCGQEGHKKSNCPKSDHSTAKSNFTRYYPQLPSTQSQYTSGILLGCSTSQF</sequence>
<comment type="caution">
    <text evidence="4">The sequence shown here is derived from an EMBL/GenBank/DDBJ whole genome shotgun (WGS) entry which is preliminary data.</text>
</comment>
<dbReference type="AlphaFoldDB" id="A0A2N1M464"/>
<dbReference type="Pfam" id="PF00098">
    <property type="entry name" value="zf-CCHC"/>
    <property type="match status" value="1"/>
</dbReference>
<dbReference type="InterPro" id="IPR001878">
    <property type="entry name" value="Znf_CCHC"/>
</dbReference>
<reference evidence="4 5" key="1">
    <citation type="submission" date="2016-04" db="EMBL/GenBank/DDBJ databases">
        <title>Genome analyses suggest a sexual origin of heterokaryosis in a supposedly ancient asexual fungus.</title>
        <authorList>
            <person name="Ropars J."/>
            <person name="Sedzielewska K."/>
            <person name="Noel J."/>
            <person name="Charron P."/>
            <person name="Farinelli L."/>
            <person name="Marton T."/>
            <person name="Kruger M."/>
            <person name="Pelin A."/>
            <person name="Brachmann A."/>
            <person name="Corradi N."/>
        </authorList>
    </citation>
    <scope>NUCLEOTIDE SEQUENCE [LARGE SCALE GENOMIC DNA]</scope>
    <source>
        <strain evidence="4 5">C2</strain>
    </source>
</reference>